<protein>
    <submittedName>
        <fullName evidence="3">Uncharacterized protein</fullName>
    </submittedName>
</protein>
<keyword evidence="2" id="KW-0812">Transmembrane</keyword>
<keyword evidence="2" id="KW-1133">Transmembrane helix</keyword>
<evidence type="ECO:0000313" key="3">
    <source>
        <dbReference type="EMBL" id="TDP93835.1"/>
    </source>
</evidence>
<dbReference type="EMBL" id="SNXZ01000006">
    <property type="protein sequence ID" value="TDP93835.1"/>
    <property type="molecule type" value="Genomic_DNA"/>
</dbReference>
<reference evidence="3 4" key="1">
    <citation type="submission" date="2019-03" db="EMBL/GenBank/DDBJ databases">
        <title>Genomic Encyclopedia of Type Strains, Phase IV (KMG-IV): sequencing the most valuable type-strain genomes for metagenomic binning, comparative biology and taxonomic classification.</title>
        <authorList>
            <person name="Goeker M."/>
        </authorList>
    </citation>
    <scope>NUCLEOTIDE SEQUENCE [LARGE SCALE GENOMIC DNA]</scope>
    <source>
        <strain evidence="3 4">DSM 45361</strain>
    </source>
</reference>
<name>A0A4R6S518_LABRH</name>
<dbReference type="Proteomes" id="UP000295444">
    <property type="component" value="Unassembled WGS sequence"/>
</dbReference>
<organism evidence="3 4">
    <name type="scientific">Labedaea rhizosphaerae</name>
    <dbReference type="NCBI Taxonomy" id="598644"/>
    <lineage>
        <taxon>Bacteria</taxon>
        <taxon>Bacillati</taxon>
        <taxon>Actinomycetota</taxon>
        <taxon>Actinomycetes</taxon>
        <taxon>Pseudonocardiales</taxon>
        <taxon>Pseudonocardiaceae</taxon>
        <taxon>Labedaea</taxon>
    </lineage>
</organism>
<keyword evidence="4" id="KW-1185">Reference proteome</keyword>
<evidence type="ECO:0000313" key="4">
    <source>
        <dbReference type="Proteomes" id="UP000295444"/>
    </source>
</evidence>
<comment type="caution">
    <text evidence="3">The sequence shown here is derived from an EMBL/GenBank/DDBJ whole genome shotgun (WGS) entry which is preliminary data.</text>
</comment>
<keyword evidence="2" id="KW-0472">Membrane</keyword>
<feature type="transmembrane region" description="Helical" evidence="2">
    <location>
        <begin position="62"/>
        <end position="85"/>
    </location>
</feature>
<gene>
    <name evidence="3" type="ORF">EV186_106229</name>
</gene>
<evidence type="ECO:0000256" key="1">
    <source>
        <dbReference type="SAM" id="MobiDB-lite"/>
    </source>
</evidence>
<evidence type="ECO:0000256" key="2">
    <source>
        <dbReference type="SAM" id="Phobius"/>
    </source>
</evidence>
<feature type="region of interest" description="Disordered" evidence="1">
    <location>
        <begin position="1"/>
        <end position="40"/>
    </location>
</feature>
<accession>A0A4R6S518</accession>
<dbReference type="AlphaFoldDB" id="A0A4R6S518"/>
<proteinExistence type="predicted"/>
<sequence length="203" mass="21405">MEVGHDRSEAGGQEAAIRTNEESAMTQQPIEDEPDDLPDLPAGYVRVTRPGRSVPKKRKASVWWGVAGFVAVAAAAVLVIVLVSLPDPQDEADTTAQAVADALTAHDLDGVSSLLCEHAARSPEITAFYQSYGNASVLAVEDLGSGFANATLRSADRPGIDLVLQMSMEDDSWCVFGPVPCEVMDSGSAGLPPADVCEKRPRA</sequence>